<protein>
    <submittedName>
        <fullName evidence="2">Uncharacterized protein</fullName>
    </submittedName>
</protein>
<reference evidence="2" key="1">
    <citation type="journal article" date="2014" name="Int. J. Syst. Evol. Microbiol.">
        <title>Complete genome sequence of Corynebacterium casei LMG S-19264T (=DSM 44701T), isolated from a smear-ripened cheese.</title>
        <authorList>
            <consortium name="US DOE Joint Genome Institute (JGI-PGF)"/>
            <person name="Walter F."/>
            <person name="Albersmeier A."/>
            <person name="Kalinowski J."/>
            <person name="Ruckert C."/>
        </authorList>
    </citation>
    <scope>NUCLEOTIDE SEQUENCE</scope>
    <source>
        <strain evidence="2">JCM 3090</strain>
    </source>
</reference>
<keyword evidence="1" id="KW-0472">Membrane</keyword>
<evidence type="ECO:0000256" key="1">
    <source>
        <dbReference type="SAM" id="Phobius"/>
    </source>
</evidence>
<dbReference type="AlphaFoldDB" id="A0A8J3BB08"/>
<name>A0A8J3BB08_9ACTN</name>
<dbReference type="EMBL" id="BMQB01000012">
    <property type="protein sequence ID" value="GGK08267.1"/>
    <property type="molecule type" value="Genomic_DNA"/>
</dbReference>
<organism evidence="2 3">
    <name type="scientific">Pilimelia anulata</name>
    <dbReference type="NCBI Taxonomy" id="53371"/>
    <lineage>
        <taxon>Bacteria</taxon>
        <taxon>Bacillati</taxon>
        <taxon>Actinomycetota</taxon>
        <taxon>Actinomycetes</taxon>
        <taxon>Micromonosporales</taxon>
        <taxon>Micromonosporaceae</taxon>
        <taxon>Pilimelia</taxon>
    </lineage>
</organism>
<gene>
    <name evidence="2" type="ORF">GCM10010123_42770</name>
</gene>
<dbReference type="RefSeq" id="WP_189171996.1">
    <property type="nucleotide sequence ID" value="NZ_BMQB01000012.1"/>
</dbReference>
<reference evidence="2" key="2">
    <citation type="submission" date="2020-09" db="EMBL/GenBank/DDBJ databases">
        <authorList>
            <person name="Sun Q."/>
            <person name="Ohkuma M."/>
        </authorList>
    </citation>
    <scope>NUCLEOTIDE SEQUENCE</scope>
    <source>
        <strain evidence="2">JCM 3090</strain>
    </source>
</reference>
<keyword evidence="1" id="KW-0812">Transmembrane</keyword>
<feature type="transmembrane region" description="Helical" evidence="1">
    <location>
        <begin position="45"/>
        <end position="68"/>
    </location>
</feature>
<keyword evidence="1" id="KW-1133">Transmembrane helix</keyword>
<proteinExistence type="predicted"/>
<evidence type="ECO:0000313" key="2">
    <source>
        <dbReference type="EMBL" id="GGK08267.1"/>
    </source>
</evidence>
<dbReference type="Proteomes" id="UP000649739">
    <property type="component" value="Unassembled WGS sequence"/>
</dbReference>
<comment type="caution">
    <text evidence="2">The sequence shown here is derived from an EMBL/GenBank/DDBJ whole genome shotgun (WGS) entry which is preliminary data.</text>
</comment>
<sequence>MNPTAEMPGVHPTPPAGLPEGGAAYVVSGAAYPPPAPQQPGRGPLAALLVLALAGLCLAGGAVAWFVLTGLPPR</sequence>
<keyword evidence="3" id="KW-1185">Reference proteome</keyword>
<accession>A0A8J3BB08</accession>
<evidence type="ECO:0000313" key="3">
    <source>
        <dbReference type="Proteomes" id="UP000649739"/>
    </source>
</evidence>